<evidence type="ECO:0000313" key="2">
    <source>
        <dbReference type="EMBL" id="QEW04588.1"/>
    </source>
</evidence>
<dbReference type="KEGG" id="mlz:F6J85_16850"/>
<gene>
    <name evidence="2" type="ORF">F6J85_16850</name>
</gene>
<name>A0A5J6L806_9MICO</name>
<keyword evidence="1" id="KW-1133">Transmembrane helix</keyword>
<accession>A0A5J6L806</accession>
<reference evidence="3" key="1">
    <citation type="submission" date="2019-09" db="EMBL/GenBank/DDBJ databases">
        <title>Mumia zhuanghuii sp. nov. isolated from the intestinal contents of plateau pika (Ochotona curzoniae) in the Qinghai-Tibet plateau of China.</title>
        <authorList>
            <person name="Tian Z."/>
        </authorList>
    </citation>
    <scope>NUCLEOTIDE SEQUENCE [LARGE SCALE GENOMIC DNA]</scope>
    <source>
        <strain evidence="3">L-031</strain>
    </source>
</reference>
<dbReference type="RefSeq" id="WP_150926848.1">
    <property type="nucleotide sequence ID" value="NZ_CP044232.1"/>
</dbReference>
<protein>
    <submittedName>
        <fullName evidence="2">Uncharacterized protein</fullName>
    </submittedName>
</protein>
<evidence type="ECO:0000313" key="3">
    <source>
        <dbReference type="Proteomes" id="UP000325516"/>
    </source>
</evidence>
<feature type="transmembrane region" description="Helical" evidence="1">
    <location>
        <begin position="16"/>
        <end position="38"/>
    </location>
</feature>
<organism evidence="2 3">
    <name type="scientific">Microbacterium lushaniae</name>
    <dbReference type="NCBI Taxonomy" id="2614639"/>
    <lineage>
        <taxon>Bacteria</taxon>
        <taxon>Bacillati</taxon>
        <taxon>Actinomycetota</taxon>
        <taxon>Actinomycetes</taxon>
        <taxon>Micrococcales</taxon>
        <taxon>Microbacteriaceae</taxon>
        <taxon>Microbacterium</taxon>
    </lineage>
</organism>
<proteinExistence type="predicted"/>
<evidence type="ECO:0000256" key="1">
    <source>
        <dbReference type="SAM" id="Phobius"/>
    </source>
</evidence>
<keyword evidence="1" id="KW-0472">Membrane</keyword>
<keyword evidence="3" id="KW-1185">Reference proteome</keyword>
<keyword evidence="1" id="KW-0812">Transmembrane</keyword>
<dbReference type="AlphaFoldDB" id="A0A5J6L806"/>
<dbReference type="Proteomes" id="UP000325516">
    <property type="component" value="Chromosome"/>
</dbReference>
<dbReference type="EMBL" id="CP044232">
    <property type="protein sequence ID" value="QEW04588.1"/>
    <property type="molecule type" value="Genomic_DNA"/>
</dbReference>
<sequence length="105" mass="11382">MSTPPRDPQPSRRGRIITTVLSAVVLVGFAIFVGQAYIPLPGVSDCTVTDIIEEDGRRGNQITLYVTSCGDYYSDEGDGIEVGETYDFALRGLLKPNIAEWTPAS</sequence>